<keyword evidence="6 8" id="KW-0456">Lyase</keyword>
<dbReference type="EC" id="4.2.1.47" evidence="4 8"/>
<evidence type="ECO:0000256" key="6">
    <source>
        <dbReference type="ARBA" id="ARBA00023239"/>
    </source>
</evidence>
<dbReference type="FunFam" id="3.40.50.720:FF:000924">
    <property type="entry name" value="GDP-mannose 4,6 dehydratase"/>
    <property type="match status" value="1"/>
</dbReference>
<evidence type="ECO:0000256" key="1">
    <source>
        <dbReference type="ARBA" id="ARBA00000188"/>
    </source>
</evidence>
<keyword evidence="11" id="KW-1185">Reference proteome</keyword>
<accession>A0A7H0LDB7</accession>
<proteinExistence type="inferred from homology"/>
<comment type="similarity">
    <text evidence="3 8">Belongs to the NAD(P)-dependent epimerase/dehydratase family. GDP-mannose 4,6-dehydratase subfamily.</text>
</comment>
<dbReference type="SUPFAM" id="SSF51735">
    <property type="entry name" value="NAD(P)-binding Rossmann-fold domains"/>
    <property type="match status" value="1"/>
</dbReference>
<dbReference type="GO" id="GO:0008446">
    <property type="term" value="F:GDP-mannose 4,6-dehydratase activity"/>
    <property type="evidence" value="ECO:0007669"/>
    <property type="project" value="UniProtKB-UniRule"/>
</dbReference>
<dbReference type="AlphaFoldDB" id="A0A7H0LDB7"/>
<dbReference type="GO" id="GO:0042351">
    <property type="term" value="P:'de novo' GDP-L-fucose biosynthetic process"/>
    <property type="evidence" value="ECO:0007669"/>
    <property type="project" value="TreeGrafter"/>
</dbReference>
<sequence length="323" mass="35907">MTKHALICGISGQDGALLAKLLLDKGYRVFGTSRDAEVSRFSNLAQLGILDRVTTLSMTLTDFRSVLQVLSETRPDEVYNLAGQSSVGLSFAQPVETLESIAFGTLNLLEVLRFMGGNTRLYNAASSECFGETTETRPATEESPFHPRSPYGVAKATAFWEVANYREAYGLFASSGILFNHESPLRPERFVTRKVVRAAARIAAGSGERLKLGALNVVRDWGWAEDYVDAMWRMLQLDHATDFVVATGKSHSLEYFVQRCFELQNLDWRDHVEVDQNLMRATDIATSHGDPGKAERLLGWRSTVDFDELLRRLIAAEHIAPAA</sequence>
<comment type="cofactor">
    <cofactor evidence="2 8">
        <name>NADP(+)</name>
        <dbReference type="ChEBI" id="CHEBI:58349"/>
    </cofactor>
</comment>
<evidence type="ECO:0000256" key="2">
    <source>
        <dbReference type="ARBA" id="ARBA00001937"/>
    </source>
</evidence>
<dbReference type="InterPro" id="IPR006368">
    <property type="entry name" value="GDP_Man_deHydtase"/>
</dbReference>
<comment type="caution">
    <text evidence="8">Lacks conserved residue(s) required for the propagation of feature annotation.</text>
</comment>
<dbReference type="PANTHER" id="PTHR43715:SF1">
    <property type="entry name" value="GDP-MANNOSE 4,6 DEHYDRATASE"/>
    <property type="match status" value="1"/>
</dbReference>
<dbReference type="Pfam" id="PF16363">
    <property type="entry name" value="GDP_Man_Dehyd"/>
    <property type="match status" value="1"/>
</dbReference>
<dbReference type="InterPro" id="IPR016040">
    <property type="entry name" value="NAD(P)-bd_dom"/>
</dbReference>
<comment type="catalytic activity">
    <reaction evidence="1 8">
        <text>GDP-alpha-D-mannose = GDP-4-dehydro-alpha-D-rhamnose + H2O</text>
        <dbReference type="Rhea" id="RHEA:23820"/>
        <dbReference type="ChEBI" id="CHEBI:15377"/>
        <dbReference type="ChEBI" id="CHEBI:57527"/>
        <dbReference type="ChEBI" id="CHEBI:57964"/>
        <dbReference type="EC" id="4.2.1.47"/>
    </reaction>
</comment>
<dbReference type="RefSeq" id="WP_187760018.1">
    <property type="nucleotide sequence ID" value="NZ_CP061038.1"/>
</dbReference>
<dbReference type="InterPro" id="IPR036291">
    <property type="entry name" value="NAD(P)-bd_dom_sf"/>
</dbReference>
<dbReference type="CDD" id="cd05260">
    <property type="entry name" value="GDP_MD_SDR_e"/>
    <property type="match status" value="1"/>
</dbReference>
<dbReference type="Proteomes" id="UP000516148">
    <property type="component" value="Chromosome"/>
</dbReference>
<evidence type="ECO:0000313" key="10">
    <source>
        <dbReference type="EMBL" id="QNQ07670.1"/>
    </source>
</evidence>
<evidence type="ECO:0000313" key="11">
    <source>
        <dbReference type="Proteomes" id="UP000516148"/>
    </source>
</evidence>
<keyword evidence="5" id="KW-0536">Nodulation</keyword>
<evidence type="ECO:0000259" key="9">
    <source>
        <dbReference type="Pfam" id="PF16363"/>
    </source>
</evidence>
<dbReference type="Gene3D" id="3.90.25.10">
    <property type="entry name" value="UDP-galactose 4-epimerase, domain 1"/>
    <property type="match status" value="1"/>
</dbReference>
<gene>
    <name evidence="8" type="primary">gmd</name>
    <name evidence="10" type="ORF">H3Z74_12655</name>
</gene>
<comment type="function">
    <text evidence="7 8">Catalyzes the conversion of GDP-D-mannose to GDP-4-dehydro-6-deoxy-D-mannose.</text>
</comment>
<protein>
    <recommendedName>
        <fullName evidence="4 8">GDP-mannose 4,6-dehydratase</fullName>
        <ecNumber evidence="4 8">4.2.1.47</ecNumber>
    </recommendedName>
    <alternativeName>
        <fullName evidence="8">GDP-D-mannose dehydratase</fullName>
    </alternativeName>
</protein>
<evidence type="ECO:0000256" key="7">
    <source>
        <dbReference type="ARBA" id="ARBA00059383"/>
    </source>
</evidence>
<evidence type="ECO:0000256" key="8">
    <source>
        <dbReference type="HAMAP-Rule" id="MF_00955"/>
    </source>
</evidence>
<dbReference type="Gene3D" id="3.40.50.720">
    <property type="entry name" value="NAD(P)-binding Rossmann-like Domain"/>
    <property type="match status" value="1"/>
</dbReference>
<keyword evidence="8" id="KW-0521">NADP</keyword>
<evidence type="ECO:0000256" key="5">
    <source>
        <dbReference type="ARBA" id="ARBA00022458"/>
    </source>
</evidence>
<dbReference type="PANTHER" id="PTHR43715">
    <property type="entry name" value="GDP-MANNOSE 4,6-DEHYDRATASE"/>
    <property type="match status" value="1"/>
</dbReference>
<organism evidence="10 11">
    <name type="scientific">Sphingomonas alpina</name>
    <dbReference type="NCBI Taxonomy" id="653931"/>
    <lineage>
        <taxon>Bacteria</taxon>
        <taxon>Pseudomonadati</taxon>
        <taxon>Pseudomonadota</taxon>
        <taxon>Alphaproteobacteria</taxon>
        <taxon>Sphingomonadales</taxon>
        <taxon>Sphingomonadaceae</taxon>
        <taxon>Sphingomonas</taxon>
    </lineage>
</organism>
<name>A0A7H0LDB7_9SPHN</name>
<dbReference type="HAMAP" id="MF_00955">
    <property type="entry name" value="GDP_Man_dehydratase"/>
    <property type="match status" value="1"/>
</dbReference>
<dbReference type="GO" id="GO:0070401">
    <property type="term" value="F:NADP+ binding"/>
    <property type="evidence" value="ECO:0007669"/>
    <property type="project" value="UniProtKB-UniRule"/>
</dbReference>
<reference evidence="10 11" key="1">
    <citation type="submission" date="2020-09" db="EMBL/GenBank/DDBJ databases">
        <title>Sphingomonas sp., a new species isolated from pork steak.</title>
        <authorList>
            <person name="Heidler von Heilborn D."/>
        </authorList>
    </citation>
    <scope>NUCLEOTIDE SEQUENCE [LARGE SCALE GENOMIC DNA]</scope>
    <source>
        <strain evidence="11">S8-3T</strain>
    </source>
</reference>
<dbReference type="KEGG" id="spap:H3Z74_12655"/>
<evidence type="ECO:0000256" key="3">
    <source>
        <dbReference type="ARBA" id="ARBA00009263"/>
    </source>
</evidence>
<evidence type="ECO:0000256" key="4">
    <source>
        <dbReference type="ARBA" id="ARBA00011989"/>
    </source>
</evidence>
<dbReference type="EMBL" id="CP061038">
    <property type="protein sequence ID" value="QNQ07670.1"/>
    <property type="molecule type" value="Genomic_DNA"/>
</dbReference>
<feature type="domain" description="NAD(P)-binding" evidence="9">
    <location>
        <begin position="6"/>
        <end position="312"/>
    </location>
</feature>